<dbReference type="EMBL" id="CP029480">
    <property type="protein sequence ID" value="AWV98648.1"/>
    <property type="molecule type" value="Genomic_DNA"/>
</dbReference>
<name>A0A2Z4GC61_9BACT</name>
<dbReference type="NCBIfam" id="TIGR04183">
    <property type="entry name" value="Por_Secre_tail"/>
    <property type="match status" value="1"/>
</dbReference>
<dbReference type="AlphaFoldDB" id="A0A2Z4GC61"/>
<keyword evidence="4" id="KW-1185">Reference proteome</keyword>
<evidence type="ECO:0000313" key="3">
    <source>
        <dbReference type="EMBL" id="AWV98648.1"/>
    </source>
</evidence>
<protein>
    <recommendedName>
        <fullName evidence="2">Secretion system C-terminal sorting domain-containing protein</fullName>
    </recommendedName>
</protein>
<dbReference type="Proteomes" id="UP000249873">
    <property type="component" value="Chromosome"/>
</dbReference>
<evidence type="ECO:0000313" key="4">
    <source>
        <dbReference type="Proteomes" id="UP000249873"/>
    </source>
</evidence>
<dbReference type="OrthoDB" id="614750at2"/>
<dbReference type="InterPro" id="IPR026444">
    <property type="entry name" value="Secre_tail"/>
</dbReference>
<proteinExistence type="predicted"/>
<dbReference type="SUPFAM" id="SSF55486">
    <property type="entry name" value="Metalloproteases ('zincins'), catalytic domain"/>
    <property type="match status" value="1"/>
</dbReference>
<organism evidence="3 4">
    <name type="scientific">Arcticibacterium luteifluviistationis</name>
    <dbReference type="NCBI Taxonomy" id="1784714"/>
    <lineage>
        <taxon>Bacteria</taxon>
        <taxon>Pseudomonadati</taxon>
        <taxon>Bacteroidota</taxon>
        <taxon>Cytophagia</taxon>
        <taxon>Cytophagales</taxon>
        <taxon>Leadbetterellaceae</taxon>
        <taxon>Arcticibacterium</taxon>
    </lineage>
</organism>
<reference evidence="3 4" key="1">
    <citation type="submission" date="2018-05" db="EMBL/GenBank/DDBJ databases">
        <title>Complete genome sequence of Arcticibacterium luteifluviistationis SM1504T, a cytophagaceae bacterium isolated from Arctic surface seawater.</title>
        <authorList>
            <person name="Li Y."/>
            <person name="Qin Q.-L."/>
        </authorList>
    </citation>
    <scope>NUCLEOTIDE SEQUENCE [LARGE SCALE GENOMIC DNA]</scope>
    <source>
        <strain evidence="3 4">SM1504</strain>
    </source>
</reference>
<dbReference type="RefSeq" id="WP_111371841.1">
    <property type="nucleotide sequence ID" value="NZ_CP029480.1"/>
</dbReference>
<dbReference type="Gene3D" id="3.40.390.10">
    <property type="entry name" value="Collagenase (Catalytic Domain)"/>
    <property type="match status" value="1"/>
</dbReference>
<gene>
    <name evidence="3" type="ORF">DJ013_10895</name>
</gene>
<keyword evidence="1" id="KW-0732">Signal</keyword>
<dbReference type="KEGG" id="als:DJ013_10895"/>
<feature type="signal peptide" evidence="1">
    <location>
        <begin position="1"/>
        <end position="19"/>
    </location>
</feature>
<dbReference type="GO" id="GO:0008237">
    <property type="term" value="F:metallopeptidase activity"/>
    <property type="evidence" value="ECO:0007669"/>
    <property type="project" value="InterPro"/>
</dbReference>
<accession>A0A2Z4GC61</accession>
<sequence>MKRKVLSVLIGFISLTAFGQQKFTDREYKAKMEWKKGNEVICPASHIDENTFRDIPEEIKLAIAANNRLRPGATNAAKFNVLYDPEMPQVAQDAFQRAVDIWSELLNSDVDIEVIALWQDLGPSVLGSASPGTYYRNFAGAGKVNTWYPIALAEKMSGQALNSPEDFDIVARFSSAQNWYYGTTGTPAVGQFDFTSVVLHELCHGLGFVGSLGVEGTQGYYGLGTDIPVIFDTFVQNEKDQNVVDTTLFPNPSTALRNELISENLFYNSPLAVGNNNGDKISLYAPTIFDSGSSIFHLDDNTYPAGTVNSLMTPTAGIREINYDVGPIVMDIFTDMGWKSSSIIHTPVKDIETATEVTINVTIFSDTSLVDGSAILNYISLDTETGTIEERDNGLLNPTKVPLIKGEGNKFSAVIPITDPTSLIFYFITASDNLGNNMTSPPSAPELYWLFEVGSPDIAGPSIEYYPPTIVVSGSPINFVANVEDAFEAGIDTVYVNYAINGVDQTPFGLRKYNADTDAEFSQGGSDEIAYLMPEGIPALEENDVVTLSMTAVDKAGNSTTIPTTAGGTSFDSPVVPDVYEFVATTLLETISEAFLDFEEDTEAFASTGFNILTPSGLSNGALQTESPYKNGLGLYDPTFGTVALDFDYNAIALYRHPILISTDSATISFDEIVMVEGGDEGFVFGEEGFWDYVIVEGSLDFGGSWFSLTDGYDANSDDAWSELFNSSLTPANAEVPTSNGTPSPALYRTREINIYDALLPEAAGSEMLLRFRLYADQWVNGWGWAIDNLSIQKPVAKALASEAALFDMTLSPNPTVNHIDVKARMAQAKTAKVEIFQINGIKVYDKDLELEDNALEHRIDTHNYDAGSYIVKLKTEGGEQSKRFVINR</sequence>
<feature type="chain" id="PRO_5016292923" description="Secretion system C-terminal sorting domain-containing protein" evidence="1">
    <location>
        <begin position="20"/>
        <end position="889"/>
    </location>
</feature>
<evidence type="ECO:0000256" key="1">
    <source>
        <dbReference type="SAM" id="SignalP"/>
    </source>
</evidence>
<evidence type="ECO:0000259" key="2">
    <source>
        <dbReference type="Pfam" id="PF18962"/>
    </source>
</evidence>
<dbReference type="InterPro" id="IPR024079">
    <property type="entry name" value="MetalloPept_cat_dom_sf"/>
</dbReference>
<feature type="domain" description="Secretion system C-terminal sorting" evidence="2">
    <location>
        <begin position="813"/>
        <end position="887"/>
    </location>
</feature>
<dbReference type="Pfam" id="PF18962">
    <property type="entry name" value="Por_Secre_tail"/>
    <property type="match status" value="1"/>
</dbReference>